<dbReference type="Proteomes" id="UP001279734">
    <property type="component" value="Unassembled WGS sequence"/>
</dbReference>
<dbReference type="PANTHER" id="PTHR13520">
    <property type="entry name" value="RAD50-INTERACTING PROTEIN 1 RINT-1"/>
    <property type="match status" value="1"/>
</dbReference>
<dbReference type="EMBL" id="BSYO01000020">
    <property type="protein sequence ID" value="GMH19561.1"/>
    <property type="molecule type" value="Genomic_DNA"/>
</dbReference>
<name>A0AAD3XXB7_NEPGR</name>
<sequence length="182" mass="20527">MHYEAALRCCIVDKMDDVVQPLLDKARLVSYSARAAWVFAMVKMLPTFLPIRVFLSLAELCEEKHSKAEAISSWIHLVDLIVAFDKRMQLLISVDAFLLLAESEIFIGPSTTTYVLPLFCACFADEKYEAGQFLDGEPELSLLLTSGDHKAPLIVEFALKIAWKMIEQCQNLLVGSHRIHLI</sequence>
<dbReference type="InterPro" id="IPR007528">
    <property type="entry name" value="RINT1_Tip20"/>
</dbReference>
<proteinExistence type="predicted"/>
<dbReference type="GO" id="GO:0006888">
    <property type="term" value="P:endoplasmic reticulum to Golgi vesicle-mediated transport"/>
    <property type="evidence" value="ECO:0007669"/>
    <property type="project" value="InterPro"/>
</dbReference>
<evidence type="ECO:0000313" key="2">
    <source>
        <dbReference type="Proteomes" id="UP001279734"/>
    </source>
</evidence>
<comment type="caution">
    <text evidence="1">The sequence shown here is derived from an EMBL/GenBank/DDBJ whole genome shotgun (WGS) entry which is preliminary data.</text>
</comment>
<dbReference type="PANTHER" id="PTHR13520:SF0">
    <property type="entry name" value="RAD50-INTERACTING PROTEIN 1"/>
    <property type="match status" value="1"/>
</dbReference>
<dbReference type="AlphaFoldDB" id="A0AAD3XXB7"/>
<organism evidence="1 2">
    <name type="scientific">Nepenthes gracilis</name>
    <name type="common">Slender pitcher plant</name>
    <dbReference type="NCBI Taxonomy" id="150966"/>
    <lineage>
        <taxon>Eukaryota</taxon>
        <taxon>Viridiplantae</taxon>
        <taxon>Streptophyta</taxon>
        <taxon>Embryophyta</taxon>
        <taxon>Tracheophyta</taxon>
        <taxon>Spermatophyta</taxon>
        <taxon>Magnoliopsida</taxon>
        <taxon>eudicotyledons</taxon>
        <taxon>Gunneridae</taxon>
        <taxon>Pentapetalae</taxon>
        <taxon>Caryophyllales</taxon>
        <taxon>Nepenthaceae</taxon>
        <taxon>Nepenthes</taxon>
    </lineage>
</organism>
<evidence type="ECO:0000313" key="1">
    <source>
        <dbReference type="EMBL" id="GMH19561.1"/>
    </source>
</evidence>
<accession>A0AAD3XXB7</accession>
<keyword evidence="2" id="KW-1185">Reference proteome</keyword>
<reference evidence="1" key="1">
    <citation type="submission" date="2023-05" db="EMBL/GenBank/DDBJ databases">
        <title>Nepenthes gracilis genome sequencing.</title>
        <authorList>
            <person name="Fukushima K."/>
        </authorList>
    </citation>
    <scope>NUCLEOTIDE SEQUENCE</scope>
    <source>
        <strain evidence="1">SING2019-196</strain>
    </source>
</reference>
<gene>
    <name evidence="1" type="ORF">Nepgr_021402</name>
</gene>
<dbReference type="GO" id="GO:0006890">
    <property type="term" value="P:retrograde vesicle-mediated transport, Golgi to endoplasmic reticulum"/>
    <property type="evidence" value="ECO:0007669"/>
    <property type="project" value="InterPro"/>
</dbReference>
<dbReference type="GO" id="GO:0070939">
    <property type="term" value="C:Dsl1/NZR complex"/>
    <property type="evidence" value="ECO:0007669"/>
    <property type="project" value="InterPro"/>
</dbReference>
<dbReference type="GO" id="GO:0060628">
    <property type="term" value="P:regulation of ER to Golgi vesicle-mediated transport"/>
    <property type="evidence" value="ECO:0007669"/>
    <property type="project" value="TreeGrafter"/>
</dbReference>
<protein>
    <submittedName>
        <fullName evidence="1">Uncharacterized protein</fullName>
    </submittedName>
</protein>
<dbReference type="PROSITE" id="PS51386">
    <property type="entry name" value="RINT1_TIP20"/>
    <property type="match status" value="1"/>
</dbReference>